<evidence type="ECO:0000313" key="1">
    <source>
        <dbReference type="EMBL" id="EST46901.1"/>
    </source>
</evidence>
<dbReference type="SUPFAM" id="SSF48403">
    <property type="entry name" value="Ankyrin repeat"/>
    <property type="match status" value="1"/>
</dbReference>
<proteinExistence type="predicted"/>
<name>V6LT80_9EUKA</name>
<keyword evidence="3" id="KW-1185">Reference proteome</keyword>
<dbReference type="EMBL" id="KI546057">
    <property type="protein sequence ID" value="EST46901.1"/>
    <property type="molecule type" value="Genomic_DNA"/>
</dbReference>
<protein>
    <recommendedName>
        <fullName evidence="4">Ankyrin repeat-containing protein</fullName>
    </recommendedName>
</protein>
<dbReference type="Gene3D" id="1.25.40.20">
    <property type="entry name" value="Ankyrin repeat-containing domain"/>
    <property type="match status" value="1"/>
</dbReference>
<sequence length="308" mass="35289">MRFLCGPNKLHIWFKAATLDDSDYLKQNMKSFANRKDTRQTSNESKAIFGTAAIHIAAIFQKSNAIQVLLEEEVRSRTDSPLTIKTSLLPAAAGIQLSSGQDCLHLAIARGNFDQVRIILQFCALNPQKTVIGNIDDDNISHLMLLCYFPLQKQIEDLIKQQSILSEFSICIKGKGAIHICCQLGRWDTIRVFVQLCSQFSQLVEYLYIQVVATHDRKTIFDYLNEVIDFEKCESSLKAKDICKEMVNTLLPHAIKFMQNDMKKYGLQLSEFYKVHDENIETVLEELDFNTFGNNYKEEIQDKSEKVE</sequence>
<reference evidence="1 2" key="1">
    <citation type="journal article" date="2014" name="PLoS Genet.">
        <title>The Genome of Spironucleus salmonicida Highlights a Fish Pathogen Adapted to Fluctuating Environments.</title>
        <authorList>
            <person name="Xu F."/>
            <person name="Jerlstrom-Hultqvist J."/>
            <person name="Einarsson E."/>
            <person name="Astvaldsson A."/>
            <person name="Svard S.G."/>
            <person name="Andersson J.O."/>
        </authorList>
    </citation>
    <scope>NUCLEOTIDE SEQUENCE</scope>
    <source>
        <strain evidence="2">ATCC 50377</strain>
    </source>
</reference>
<dbReference type="OrthoDB" id="366390at2759"/>
<evidence type="ECO:0000313" key="3">
    <source>
        <dbReference type="Proteomes" id="UP000018208"/>
    </source>
</evidence>
<dbReference type="SMART" id="SM00248">
    <property type="entry name" value="ANK"/>
    <property type="match status" value="3"/>
</dbReference>
<dbReference type="Proteomes" id="UP000018208">
    <property type="component" value="Unassembled WGS sequence"/>
</dbReference>
<dbReference type="EMBL" id="AUWU02000007">
    <property type="protein sequence ID" value="KAH0571206.1"/>
    <property type="molecule type" value="Genomic_DNA"/>
</dbReference>
<dbReference type="AlphaFoldDB" id="V6LT80"/>
<gene>
    <name evidence="1" type="ORF">SS50377_13054</name>
    <name evidence="2" type="ORF">SS50377_27506</name>
</gene>
<dbReference type="VEuPathDB" id="GiardiaDB:SS50377_27506"/>
<evidence type="ECO:0008006" key="4">
    <source>
        <dbReference type="Google" id="ProtNLM"/>
    </source>
</evidence>
<accession>V6LT80</accession>
<dbReference type="InterPro" id="IPR036770">
    <property type="entry name" value="Ankyrin_rpt-contain_sf"/>
</dbReference>
<evidence type="ECO:0000313" key="2">
    <source>
        <dbReference type="EMBL" id="KAH0571206.1"/>
    </source>
</evidence>
<organism evidence="1">
    <name type="scientific">Spironucleus salmonicida</name>
    <dbReference type="NCBI Taxonomy" id="348837"/>
    <lineage>
        <taxon>Eukaryota</taxon>
        <taxon>Metamonada</taxon>
        <taxon>Diplomonadida</taxon>
        <taxon>Hexamitidae</taxon>
        <taxon>Hexamitinae</taxon>
        <taxon>Spironucleus</taxon>
    </lineage>
</organism>
<reference evidence="2" key="2">
    <citation type="submission" date="2020-12" db="EMBL/GenBank/DDBJ databases">
        <title>New Spironucleus salmonicida genome in near-complete chromosomes.</title>
        <authorList>
            <person name="Xu F."/>
            <person name="Kurt Z."/>
            <person name="Jimenez-Gonzalez A."/>
            <person name="Astvaldsson A."/>
            <person name="Andersson J.O."/>
            <person name="Svard S.G."/>
        </authorList>
    </citation>
    <scope>NUCLEOTIDE SEQUENCE</scope>
    <source>
        <strain evidence="2">ATCC 50377</strain>
    </source>
</reference>
<dbReference type="InterPro" id="IPR002110">
    <property type="entry name" value="Ankyrin_rpt"/>
</dbReference>